<proteinExistence type="predicted"/>
<evidence type="ECO:0000313" key="2">
    <source>
        <dbReference type="Proteomes" id="UP001150924"/>
    </source>
</evidence>
<dbReference type="Proteomes" id="UP001150924">
    <property type="component" value="Unassembled WGS sequence"/>
</dbReference>
<dbReference type="EMBL" id="JAPNKE010000002">
    <property type="protein sequence ID" value="MCY1004354.1"/>
    <property type="molecule type" value="Genomic_DNA"/>
</dbReference>
<evidence type="ECO:0000313" key="1">
    <source>
        <dbReference type="EMBL" id="MCY1004354.1"/>
    </source>
</evidence>
<name>A0A9X3EHV1_9BACT</name>
<dbReference type="AlphaFoldDB" id="A0A9X3EHV1"/>
<gene>
    <name evidence="1" type="ORF">OV079_01985</name>
</gene>
<sequence length="64" mass="7338">MVLLTTDMEHALCDSRAWMPNHASVVVRRAGEVLAAEAWAPDYDVCRREFCRRTYSSSHEIVLD</sequence>
<dbReference type="RefSeq" id="WP_267765895.1">
    <property type="nucleotide sequence ID" value="NZ_JAPNKE010000002.1"/>
</dbReference>
<keyword evidence="2" id="KW-1185">Reference proteome</keyword>
<protein>
    <submittedName>
        <fullName evidence="1">Uncharacterized protein</fullName>
    </submittedName>
</protein>
<organism evidence="1 2">
    <name type="scientific">Nannocystis pusilla</name>
    <dbReference type="NCBI Taxonomy" id="889268"/>
    <lineage>
        <taxon>Bacteria</taxon>
        <taxon>Pseudomonadati</taxon>
        <taxon>Myxococcota</taxon>
        <taxon>Polyangia</taxon>
        <taxon>Nannocystales</taxon>
        <taxon>Nannocystaceae</taxon>
        <taxon>Nannocystis</taxon>
    </lineage>
</organism>
<accession>A0A9X3EHV1</accession>
<reference evidence="1" key="1">
    <citation type="submission" date="2022-11" db="EMBL/GenBank/DDBJ databases">
        <title>Minimal conservation of predation-associated metabolite biosynthetic gene clusters underscores biosynthetic potential of Myxococcota including descriptions for ten novel species: Archangium lansinium sp. nov., Myxococcus landrumus sp. nov., Nannocystis bai.</title>
        <authorList>
            <person name="Ahearne A."/>
            <person name="Stevens C."/>
            <person name="Phillips K."/>
        </authorList>
    </citation>
    <scope>NUCLEOTIDE SEQUENCE</scope>
    <source>
        <strain evidence="1">Na p29</strain>
    </source>
</reference>
<comment type="caution">
    <text evidence="1">The sequence shown here is derived from an EMBL/GenBank/DDBJ whole genome shotgun (WGS) entry which is preliminary data.</text>
</comment>